<gene>
    <name evidence="1" type="ORF">g.44565</name>
</gene>
<evidence type="ECO:0000313" key="1">
    <source>
        <dbReference type="EMBL" id="JAS14808.1"/>
    </source>
</evidence>
<feature type="non-terminal residue" evidence="1">
    <location>
        <position position="140"/>
    </location>
</feature>
<proteinExistence type="predicted"/>
<name>A0A1B6CN43_9HEMI</name>
<sequence>LDACPSLNELNESSTLKDQYVETLSSSTLKEEISLSSLNDYSSTLSDYVNIHKEIADNSPVQNCNSFEKKYTESSMPIASNGYSHTDFITNYSNVEVPNITLDYKNHQHELCKSSEKLSKNIDKHPKECEVRLSFKQLER</sequence>
<dbReference type="EMBL" id="GEDC01022490">
    <property type="protein sequence ID" value="JAS14808.1"/>
    <property type="molecule type" value="Transcribed_RNA"/>
</dbReference>
<protein>
    <submittedName>
        <fullName evidence="1">Uncharacterized protein</fullName>
    </submittedName>
</protein>
<feature type="non-terminal residue" evidence="1">
    <location>
        <position position="1"/>
    </location>
</feature>
<organism evidence="1">
    <name type="scientific">Clastoptera arizonana</name>
    <name type="common">Arizona spittle bug</name>
    <dbReference type="NCBI Taxonomy" id="38151"/>
    <lineage>
        <taxon>Eukaryota</taxon>
        <taxon>Metazoa</taxon>
        <taxon>Ecdysozoa</taxon>
        <taxon>Arthropoda</taxon>
        <taxon>Hexapoda</taxon>
        <taxon>Insecta</taxon>
        <taxon>Pterygota</taxon>
        <taxon>Neoptera</taxon>
        <taxon>Paraneoptera</taxon>
        <taxon>Hemiptera</taxon>
        <taxon>Auchenorrhyncha</taxon>
        <taxon>Cercopoidea</taxon>
        <taxon>Clastopteridae</taxon>
        <taxon>Clastoptera</taxon>
    </lineage>
</organism>
<accession>A0A1B6CN43</accession>
<reference evidence="1" key="1">
    <citation type="submission" date="2015-12" db="EMBL/GenBank/DDBJ databases">
        <title>De novo transcriptome assembly of four potential Pierce s Disease insect vectors from Arizona vineyards.</title>
        <authorList>
            <person name="Tassone E.E."/>
        </authorList>
    </citation>
    <scope>NUCLEOTIDE SEQUENCE</scope>
</reference>
<dbReference type="AlphaFoldDB" id="A0A1B6CN43"/>